<feature type="domain" description="Reverse transcriptase Ty1/copia-type" evidence="1">
    <location>
        <begin position="3"/>
        <end position="50"/>
    </location>
</feature>
<proteinExistence type="predicted"/>
<keyword evidence="2" id="KW-1185">Reference proteome</keyword>
<dbReference type="GeneID" id="107812684"/>
<sequence length="116" mass="12936">MVTIRAVIALEAAKGWTMYQMDVFNAFLQGDLEDEVYMELPQGFRRQGDQDLGLGGTKLAATPVDLNQKFTSLKFDAHAGITGDEALDDITAYQRLIGRLLYLTITRSDISYIVQT</sequence>
<dbReference type="AlphaFoldDB" id="A0A1S4BWP5"/>
<evidence type="ECO:0000313" key="2">
    <source>
        <dbReference type="Proteomes" id="UP000790787"/>
    </source>
</evidence>
<reference evidence="2" key="1">
    <citation type="journal article" date="2014" name="Nat. Commun.">
        <title>The tobacco genome sequence and its comparison with those of tomato and potato.</title>
        <authorList>
            <person name="Sierro N."/>
            <person name="Battey J.N."/>
            <person name="Ouadi S."/>
            <person name="Bakaher N."/>
            <person name="Bovet L."/>
            <person name="Willig A."/>
            <person name="Goepfert S."/>
            <person name="Peitsch M.C."/>
            <person name="Ivanov N.V."/>
        </authorList>
    </citation>
    <scope>NUCLEOTIDE SEQUENCE [LARGE SCALE GENOMIC DNA]</scope>
</reference>
<gene>
    <name evidence="3" type="primary">LOC107812684</name>
</gene>
<reference evidence="3" key="2">
    <citation type="submission" date="2025-08" db="UniProtKB">
        <authorList>
            <consortium name="RefSeq"/>
        </authorList>
    </citation>
    <scope>IDENTIFICATION</scope>
    <source>
        <tissue evidence="3">Leaf</tissue>
    </source>
</reference>
<dbReference type="PaxDb" id="4097-A0A1S4BWP5"/>
<dbReference type="Pfam" id="PF07727">
    <property type="entry name" value="RVT_2"/>
    <property type="match status" value="1"/>
</dbReference>
<accession>A0A1S4BWP5</accession>
<dbReference type="InterPro" id="IPR013103">
    <property type="entry name" value="RVT_2"/>
</dbReference>
<protein>
    <submittedName>
        <fullName evidence="3">Uncharacterized protein LOC107812684</fullName>
    </submittedName>
</protein>
<dbReference type="RefSeq" id="XP_016493322.1">
    <property type="nucleotide sequence ID" value="XM_016637836.1"/>
</dbReference>
<dbReference type="Proteomes" id="UP000790787">
    <property type="component" value="Chromosome 23"/>
</dbReference>
<organism evidence="2 3">
    <name type="scientific">Nicotiana tabacum</name>
    <name type="common">Common tobacco</name>
    <dbReference type="NCBI Taxonomy" id="4097"/>
    <lineage>
        <taxon>Eukaryota</taxon>
        <taxon>Viridiplantae</taxon>
        <taxon>Streptophyta</taxon>
        <taxon>Embryophyta</taxon>
        <taxon>Tracheophyta</taxon>
        <taxon>Spermatophyta</taxon>
        <taxon>Magnoliopsida</taxon>
        <taxon>eudicotyledons</taxon>
        <taxon>Gunneridae</taxon>
        <taxon>Pentapetalae</taxon>
        <taxon>asterids</taxon>
        <taxon>lamiids</taxon>
        <taxon>Solanales</taxon>
        <taxon>Solanaceae</taxon>
        <taxon>Nicotianoideae</taxon>
        <taxon>Nicotianeae</taxon>
        <taxon>Nicotiana</taxon>
    </lineage>
</organism>
<name>A0A1S4BWP5_TOBAC</name>
<dbReference type="KEGG" id="nta:107812684"/>
<evidence type="ECO:0000313" key="3">
    <source>
        <dbReference type="RefSeq" id="XP_016493322.1"/>
    </source>
</evidence>
<evidence type="ECO:0000259" key="1">
    <source>
        <dbReference type="Pfam" id="PF07727"/>
    </source>
</evidence>
<dbReference type="OrthoDB" id="1305265at2759"/>